<gene>
    <name evidence="2" type="ordered locus">Niako_1392</name>
</gene>
<accession>G8TN78</accession>
<evidence type="ECO:0000313" key="3">
    <source>
        <dbReference type="Proteomes" id="UP000005438"/>
    </source>
</evidence>
<evidence type="ECO:0000256" key="1">
    <source>
        <dbReference type="SAM" id="SignalP"/>
    </source>
</evidence>
<feature type="signal peptide" evidence="1">
    <location>
        <begin position="1"/>
        <end position="24"/>
    </location>
</feature>
<organism evidence="2 3">
    <name type="scientific">Niastella koreensis (strain DSM 17620 / KACC 11465 / NBRC 106392 / GR20-10)</name>
    <dbReference type="NCBI Taxonomy" id="700598"/>
    <lineage>
        <taxon>Bacteria</taxon>
        <taxon>Pseudomonadati</taxon>
        <taxon>Bacteroidota</taxon>
        <taxon>Chitinophagia</taxon>
        <taxon>Chitinophagales</taxon>
        <taxon>Chitinophagaceae</taxon>
        <taxon>Niastella</taxon>
    </lineage>
</organism>
<protein>
    <recommendedName>
        <fullName evidence="4">Lipoprotein</fullName>
    </recommendedName>
</protein>
<dbReference type="HOGENOM" id="CLU_1538460_0_0_10"/>
<dbReference type="RefSeq" id="WP_014217677.1">
    <property type="nucleotide sequence ID" value="NC_016609.1"/>
</dbReference>
<feature type="chain" id="PRO_5003516955" description="Lipoprotein" evidence="1">
    <location>
        <begin position="25"/>
        <end position="174"/>
    </location>
</feature>
<dbReference type="EMBL" id="CP003178">
    <property type="protein sequence ID" value="AEV97763.1"/>
    <property type="molecule type" value="Genomic_DNA"/>
</dbReference>
<proteinExistence type="predicted"/>
<dbReference type="Proteomes" id="UP000005438">
    <property type="component" value="Chromosome"/>
</dbReference>
<dbReference type="AlphaFoldDB" id="G8TN78"/>
<name>G8TN78_NIAKG</name>
<keyword evidence="1" id="KW-0732">Signal</keyword>
<evidence type="ECO:0008006" key="4">
    <source>
        <dbReference type="Google" id="ProtNLM"/>
    </source>
</evidence>
<evidence type="ECO:0000313" key="2">
    <source>
        <dbReference type="EMBL" id="AEV97763.1"/>
    </source>
</evidence>
<sequence>MYPMTRPIFVLALLISLISSCANAQQKKSEVAAIEDIRTAFKDINSNNTYKVEKYTYEAAGCADDGRLEYYLDKQQIVKIKESGSSNDVSSTTEYYYRDGRVFFIYQLIAGGVANGELQKTEFRIYVKDGKAIRFMQGQEIIPVYSKTTNMMETAVKLLKARTTKNFKEVLCDN</sequence>
<dbReference type="KEGG" id="nko:Niako_1392"/>
<dbReference type="OrthoDB" id="1494523at2"/>
<dbReference type="PROSITE" id="PS51257">
    <property type="entry name" value="PROKAR_LIPOPROTEIN"/>
    <property type="match status" value="1"/>
</dbReference>
<reference evidence="2 3" key="1">
    <citation type="submission" date="2011-12" db="EMBL/GenBank/DDBJ databases">
        <title>The complete genome of Niastella koreensis GR20-10.</title>
        <authorList>
            <consortium name="US DOE Joint Genome Institute (JGI-PGF)"/>
            <person name="Lucas S."/>
            <person name="Han J."/>
            <person name="Lapidus A."/>
            <person name="Bruce D."/>
            <person name="Goodwin L."/>
            <person name="Pitluck S."/>
            <person name="Peters L."/>
            <person name="Kyrpides N."/>
            <person name="Mavromatis K."/>
            <person name="Ivanova N."/>
            <person name="Mikhailova N."/>
            <person name="Davenport K."/>
            <person name="Saunders E."/>
            <person name="Detter J.C."/>
            <person name="Tapia R."/>
            <person name="Han C."/>
            <person name="Land M."/>
            <person name="Hauser L."/>
            <person name="Markowitz V."/>
            <person name="Cheng J.-F."/>
            <person name="Hugenholtz P."/>
            <person name="Woyke T."/>
            <person name="Wu D."/>
            <person name="Tindall B."/>
            <person name="Pomrenke H."/>
            <person name="Brambilla E."/>
            <person name="Klenk H.-P."/>
            <person name="Eisen J.A."/>
        </authorList>
    </citation>
    <scope>NUCLEOTIDE SEQUENCE [LARGE SCALE GENOMIC DNA]</scope>
    <source>
        <strain evidence="3">DSM 17620 / KACC 11465 / NBRC 106392 / GR20-10</strain>
    </source>
</reference>